<keyword evidence="2" id="KW-0175">Coiled coil</keyword>
<proteinExistence type="predicted"/>
<evidence type="ECO:0000256" key="1">
    <source>
        <dbReference type="ARBA" id="ARBA00022839"/>
    </source>
</evidence>
<dbReference type="InterPro" id="IPR001900">
    <property type="entry name" value="RNase_II/R"/>
</dbReference>
<feature type="coiled-coil region" evidence="2">
    <location>
        <begin position="2"/>
        <end position="47"/>
    </location>
</feature>
<keyword evidence="5" id="KW-1185">Reference proteome</keyword>
<dbReference type="PANTHER" id="PTHR23355">
    <property type="entry name" value="RIBONUCLEASE"/>
    <property type="match status" value="1"/>
</dbReference>
<dbReference type="PROSITE" id="PS01175">
    <property type="entry name" value="RIBONUCLEASE_II"/>
    <property type="match status" value="1"/>
</dbReference>
<reference evidence="4 5" key="1">
    <citation type="submission" date="2017-08" db="EMBL/GenBank/DDBJ databases">
        <title>Reclassification of Bisgaard taxon 37 and 44.</title>
        <authorList>
            <person name="Christensen H."/>
        </authorList>
    </citation>
    <scope>NUCLEOTIDE SEQUENCE [LARGE SCALE GENOMIC DNA]</scope>
    <source>
        <strain evidence="4 5">B96_4</strain>
    </source>
</reference>
<dbReference type="InterPro" id="IPR050180">
    <property type="entry name" value="RNR_Ribonuclease"/>
</dbReference>
<dbReference type="OrthoDB" id="9764149at2"/>
<evidence type="ECO:0000259" key="3">
    <source>
        <dbReference type="SMART" id="SM00955"/>
    </source>
</evidence>
<dbReference type="GO" id="GO:0004540">
    <property type="term" value="F:RNA nuclease activity"/>
    <property type="evidence" value="ECO:0007669"/>
    <property type="project" value="InterPro"/>
</dbReference>
<dbReference type="GO" id="GO:0006402">
    <property type="term" value="P:mRNA catabolic process"/>
    <property type="evidence" value="ECO:0007669"/>
    <property type="project" value="TreeGrafter"/>
</dbReference>
<dbReference type="GO" id="GO:0005829">
    <property type="term" value="C:cytosol"/>
    <property type="evidence" value="ECO:0007669"/>
    <property type="project" value="TreeGrafter"/>
</dbReference>
<feature type="domain" description="RNB" evidence="3">
    <location>
        <begin position="291"/>
        <end position="672"/>
    </location>
</feature>
<dbReference type="PANTHER" id="PTHR23355:SF37">
    <property type="entry name" value="EXORIBONUCLEASE 2"/>
    <property type="match status" value="1"/>
</dbReference>
<dbReference type="Pfam" id="PF00773">
    <property type="entry name" value="RNB"/>
    <property type="match status" value="1"/>
</dbReference>
<sequence length="804" mass="92466">MHKNTFSKLLALKEELAQEKKENKFKHNNTQNQKKKVVKKIKQTKENSISFLEDGYEVYLGKYDKTFTITNETKAKITAKERAVCKCNFLNDLRNATFSICDGTVCTCVHDNKHRLLHLQLVGSVRINPKGFAFIEQSGKDIFVAPSETALVLDQFNVSYVCGSQIKGKVAHIKNVINHPYIKVPAQVISLAPLKIKLLDTANVVTKFVVSQVNEKVNTKQLTTNSIVLATLINPTAKLENKNSNFEFAIDNYVCELGDPKYLWLSELKKFDLPTDDIEVPLEQDKDNNLRCDLTEIPFISIDSEETEDVDDVILVHKISPEDLVVGFSDDRKTYTKNPVKLQSYNFKTCPSLNNAKLNVPENTKYILAVGIADPTTFFSPGSQADQRAKEVLQTYYLPAFVLNMLPINIMRESSLLEQQNRPAVVGFIYFDEQANFTGLEYRIATINNKAKLSYDQTSDLLFEHKEVDLSGHGIPASKIIALLKDLQEFYDKRIQWRVDNCRSVLYSANNNTYIIDEQGKCIDIIPRVLRETHNFISECMLSYNYYTALYLDNYNIPCIYYNQFGIKDGNILNFNKYINGLYEQKHFEELKPYINLTEIDMENYHKIKEIFFNFNKVYASRILRFMGSSEYDKVNNEHYGLGLEAYTNATSPIRRYVDIINQRNLKSFILDQKTEEVDEQILNKINDTKNSTRIIRNKITSVLDAQYLSLHHDQEFEVEITSVLATSIRVKDVKSGIPGYIYYKSSTLVDKIPAEINVDVNLLEFNLNGKCYTLGDKLKVSLRRIEEGKIVYSWDELNNLYDI</sequence>
<keyword evidence="1" id="KW-0378">Hydrolase</keyword>
<gene>
    <name evidence="4" type="ORF">CJP74_04965</name>
</gene>
<dbReference type="RefSeq" id="WP_119497178.1">
    <property type="nucleotide sequence ID" value="NZ_NRJH01000042.1"/>
</dbReference>
<dbReference type="InterPro" id="IPR022966">
    <property type="entry name" value="RNase_II/R_CS"/>
</dbReference>
<dbReference type="SMART" id="SM00955">
    <property type="entry name" value="RNB"/>
    <property type="match status" value="1"/>
</dbReference>
<dbReference type="GO" id="GO:0004527">
    <property type="term" value="F:exonuclease activity"/>
    <property type="evidence" value="ECO:0007669"/>
    <property type="project" value="UniProtKB-KW"/>
</dbReference>
<dbReference type="Proteomes" id="UP000266258">
    <property type="component" value="Unassembled WGS sequence"/>
</dbReference>
<keyword evidence="1" id="KW-0269">Exonuclease</keyword>
<protein>
    <recommendedName>
        <fullName evidence="3">RNB domain-containing protein</fullName>
    </recommendedName>
</protein>
<evidence type="ECO:0000313" key="4">
    <source>
        <dbReference type="EMBL" id="RIY32278.1"/>
    </source>
</evidence>
<evidence type="ECO:0000313" key="5">
    <source>
        <dbReference type="Proteomes" id="UP000266258"/>
    </source>
</evidence>
<dbReference type="AlphaFoldDB" id="A0A3A1Y4Y8"/>
<dbReference type="EMBL" id="NRJH01000042">
    <property type="protein sequence ID" value="RIY32278.1"/>
    <property type="molecule type" value="Genomic_DNA"/>
</dbReference>
<keyword evidence="1" id="KW-0540">Nuclease</keyword>
<dbReference type="GO" id="GO:0003723">
    <property type="term" value="F:RNA binding"/>
    <property type="evidence" value="ECO:0007669"/>
    <property type="project" value="InterPro"/>
</dbReference>
<dbReference type="SUPFAM" id="SSF50249">
    <property type="entry name" value="Nucleic acid-binding proteins"/>
    <property type="match status" value="1"/>
</dbReference>
<comment type="caution">
    <text evidence="4">The sequence shown here is derived from an EMBL/GenBank/DDBJ whole genome shotgun (WGS) entry which is preliminary data.</text>
</comment>
<organism evidence="4 5">
    <name type="scientific">Psittacicella melopsittaci</name>
    <dbReference type="NCBI Taxonomy" id="2028576"/>
    <lineage>
        <taxon>Bacteria</taxon>
        <taxon>Pseudomonadati</taxon>
        <taxon>Pseudomonadota</taxon>
        <taxon>Gammaproteobacteria</taxon>
        <taxon>Pasteurellales</taxon>
        <taxon>Psittacicellaceae</taxon>
        <taxon>Psittacicella</taxon>
    </lineage>
</organism>
<dbReference type="InterPro" id="IPR012340">
    <property type="entry name" value="NA-bd_OB-fold"/>
</dbReference>
<evidence type="ECO:0000256" key="2">
    <source>
        <dbReference type="SAM" id="Coils"/>
    </source>
</evidence>
<name>A0A3A1Y4Y8_9GAMM</name>
<accession>A0A3A1Y4Y8</accession>